<dbReference type="InterPro" id="IPR056119">
    <property type="entry name" value="DUF7702"/>
</dbReference>
<feature type="transmembrane region" description="Helical" evidence="2">
    <location>
        <begin position="208"/>
        <end position="230"/>
    </location>
</feature>
<gene>
    <name evidence="4" type="ORF">I9W82_004659</name>
</gene>
<comment type="caution">
    <text evidence="4">The sequence shown here is derived from an EMBL/GenBank/DDBJ whole genome shotgun (WGS) entry which is preliminary data.</text>
</comment>
<keyword evidence="2" id="KW-0812">Transmembrane</keyword>
<evidence type="ECO:0000313" key="4">
    <source>
        <dbReference type="EMBL" id="KAG5417026.1"/>
    </source>
</evidence>
<reference evidence="4 5" key="1">
    <citation type="submission" date="2020-12" db="EMBL/GenBank/DDBJ databases">
        <title>Effect of drift, selection, and recombination on the evolution of hybrid genomes in Candida yeast pathogens.</title>
        <authorList>
            <person name="Mixao V."/>
            <person name="Ksiezopolska E."/>
            <person name="Saus E."/>
            <person name="Boekhout T."/>
            <person name="Gacser A."/>
            <person name="Gabaldon T."/>
        </authorList>
    </citation>
    <scope>NUCLEOTIDE SEQUENCE [LARGE SCALE GENOMIC DNA]</scope>
    <source>
        <strain evidence="4 5">BP57</strain>
    </source>
</reference>
<name>A0A8H7ZBS0_9ASCO</name>
<keyword evidence="5" id="KW-1185">Reference proteome</keyword>
<evidence type="ECO:0000259" key="3">
    <source>
        <dbReference type="Pfam" id="PF24800"/>
    </source>
</evidence>
<evidence type="ECO:0000313" key="5">
    <source>
        <dbReference type="Proteomes" id="UP000669133"/>
    </source>
</evidence>
<feature type="transmembrane region" description="Helical" evidence="2">
    <location>
        <begin position="242"/>
        <end position="262"/>
    </location>
</feature>
<keyword evidence="2" id="KW-1133">Transmembrane helix</keyword>
<feature type="transmembrane region" description="Helical" evidence="2">
    <location>
        <begin position="12"/>
        <end position="33"/>
    </location>
</feature>
<feature type="transmembrane region" description="Helical" evidence="2">
    <location>
        <begin position="80"/>
        <end position="98"/>
    </location>
</feature>
<dbReference type="PANTHER" id="PTHR42109">
    <property type="entry name" value="UNPLACED GENOMIC SCAFFOLD UM_SCAF_CONTIG_1.265, WHOLE GENOME SHOTGUN SEQUENCE"/>
    <property type="match status" value="1"/>
</dbReference>
<dbReference type="AlphaFoldDB" id="A0A8H7ZBS0"/>
<protein>
    <recommendedName>
        <fullName evidence="3">DUF7702 domain-containing protein</fullName>
    </recommendedName>
</protein>
<feature type="transmembrane region" description="Helical" evidence="2">
    <location>
        <begin position="282"/>
        <end position="303"/>
    </location>
</feature>
<dbReference type="GeneID" id="93653288"/>
<evidence type="ECO:0000256" key="2">
    <source>
        <dbReference type="SAM" id="Phobius"/>
    </source>
</evidence>
<dbReference type="PANTHER" id="PTHR42109:SF2">
    <property type="entry name" value="INTEGRAL MEMBRANE PROTEIN"/>
    <property type="match status" value="1"/>
</dbReference>
<feature type="transmembrane region" description="Helical" evidence="2">
    <location>
        <begin position="45"/>
        <end position="68"/>
    </location>
</feature>
<feature type="transmembrane region" description="Helical" evidence="2">
    <location>
        <begin position="170"/>
        <end position="188"/>
    </location>
</feature>
<dbReference type="Pfam" id="PF24800">
    <property type="entry name" value="DUF7702"/>
    <property type="match status" value="1"/>
</dbReference>
<proteinExistence type="predicted"/>
<feature type="domain" description="DUF7702" evidence="3">
    <location>
        <begin position="165"/>
        <end position="300"/>
    </location>
</feature>
<dbReference type="EMBL" id="JAEOAQ010000007">
    <property type="protein sequence ID" value="KAG5417026.1"/>
    <property type="molecule type" value="Genomic_DNA"/>
</dbReference>
<organism evidence="4 5">
    <name type="scientific">Candida metapsilosis</name>
    <dbReference type="NCBI Taxonomy" id="273372"/>
    <lineage>
        <taxon>Eukaryota</taxon>
        <taxon>Fungi</taxon>
        <taxon>Dikarya</taxon>
        <taxon>Ascomycota</taxon>
        <taxon>Saccharomycotina</taxon>
        <taxon>Pichiomycetes</taxon>
        <taxon>Debaryomycetaceae</taxon>
        <taxon>Candida/Lodderomyces clade</taxon>
        <taxon>Candida</taxon>
    </lineage>
</organism>
<keyword evidence="2" id="KW-0472">Membrane</keyword>
<accession>A0A8H7ZBS0</accession>
<dbReference type="Proteomes" id="UP000669133">
    <property type="component" value="Unassembled WGS sequence"/>
</dbReference>
<dbReference type="RefSeq" id="XP_067546142.1">
    <property type="nucleotide sequence ID" value="XM_067693752.1"/>
</dbReference>
<sequence length="305" mass="33306">MNLQQTEGWKAVSGVQLGVFILAIGAFFSITFVQIRKGLRIKSILTFFILMVIFNGIKIAGGIVGLVFLGNKKFNESLFIGTYICDSISLGFITRAVSSLARGIVAFKIDDPQDVNNHREIDSDNDSNRSAGGFRKGPEDEESATRYVSKDFSLNPGNDILKEVKDLKNVPFRILTLVLIAAVVTNVIGTSQLDSNDSSSNSSEQALIKASAVLFVVGVVGLIAILTYISVTARHCAFISQLLIAALVILIIRCVYSLISAFHGIDFNSPSKYMLMVGLPKYYGCLALFPEIVADIILLVAYYKW</sequence>
<feature type="region of interest" description="Disordered" evidence="1">
    <location>
        <begin position="116"/>
        <end position="143"/>
    </location>
</feature>
<evidence type="ECO:0000256" key="1">
    <source>
        <dbReference type="SAM" id="MobiDB-lite"/>
    </source>
</evidence>
<dbReference type="OrthoDB" id="4023429at2759"/>